<dbReference type="PANTHER" id="PTHR35532">
    <property type="entry name" value="SIMILAR TO POLYHYDROXYALKANOATE DEPOLYMERASE"/>
    <property type="match status" value="1"/>
</dbReference>
<feature type="domain" description="Carbohydrate-binding" evidence="2">
    <location>
        <begin position="57"/>
        <end position="251"/>
    </location>
</feature>
<keyword evidence="4" id="KW-1185">Reference proteome</keyword>
<evidence type="ECO:0000313" key="4">
    <source>
        <dbReference type="Proteomes" id="UP000251402"/>
    </source>
</evidence>
<dbReference type="GO" id="GO:0030246">
    <property type="term" value="F:carbohydrate binding"/>
    <property type="evidence" value="ECO:0007669"/>
    <property type="project" value="InterPro"/>
</dbReference>
<evidence type="ECO:0000256" key="1">
    <source>
        <dbReference type="SAM" id="SignalP"/>
    </source>
</evidence>
<dbReference type="GO" id="GO:0016052">
    <property type="term" value="P:carbohydrate catabolic process"/>
    <property type="evidence" value="ECO:0007669"/>
    <property type="project" value="InterPro"/>
</dbReference>
<dbReference type="PANTHER" id="PTHR35532:SF5">
    <property type="entry name" value="CARBOHYDRATE-BINDING DOMAIN-CONTAINING PROTEIN"/>
    <property type="match status" value="1"/>
</dbReference>
<evidence type="ECO:0000259" key="2">
    <source>
        <dbReference type="Pfam" id="PF06452"/>
    </source>
</evidence>
<keyword evidence="1" id="KW-0732">Signal</keyword>
<feature type="signal peptide" evidence="1">
    <location>
        <begin position="1"/>
        <end position="29"/>
    </location>
</feature>
<sequence>MKSPGSCLNSFAKSGLTAALLILPGLVSAQEAFKEFPDLFTVPYSYVAKHVKQPPVIDGDVEDAVWQQAQWTQDFQDIEGRLKPAPPLQTNVKMLWDDNYLYVAARIKDPHVWATLTHHDDIIYLDNDFELFIDPNNSTHKYFEIEVNALNTIFDLFLTKPYRNGGAAVTGWDTHGLRSAVKVQGTLNNPSDTDKGWTVEMAIPFKAIAGGFNRAKIKDGTLWRINFSRVEYDTKVQNGKYVKLQDNNGKDLPEHNWVWSNQGLINMHYPERWGYLLFTERDDAKFEMPYSEEQKKHLWLVYYKQKQWFKDHHEYLSSLKDLGIENKVTVSGNANELKLEATPHQFIAYITDTKTNATYSIDQDGLVQQLINP</sequence>
<organism evidence="3 4">
    <name type="scientific">Mucilaginibacter rubeus</name>
    <dbReference type="NCBI Taxonomy" id="2027860"/>
    <lineage>
        <taxon>Bacteria</taxon>
        <taxon>Pseudomonadati</taxon>
        <taxon>Bacteroidota</taxon>
        <taxon>Sphingobacteriia</taxon>
        <taxon>Sphingobacteriales</taxon>
        <taxon>Sphingobacteriaceae</taxon>
        <taxon>Mucilaginibacter</taxon>
    </lineage>
</organism>
<protein>
    <recommendedName>
        <fullName evidence="2">Carbohydrate-binding domain-containing protein</fullName>
    </recommendedName>
</protein>
<dbReference type="Proteomes" id="UP000251402">
    <property type="component" value="Chromosome"/>
</dbReference>
<gene>
    <name evidence="3" type="ORF">DEO27_018035</name>
</gene>
<accession>A0A5C1I1W6</accession>
<dbReference type="RefSeq" id="WP_112567328.1">
    <property type="nucleotide sequence ID" value="NZ_CP043450.1"/>
</dbReference>
<dbReference type="AlphaFoldDB" id="A0A5C1I1W6"/>
<reference evidence="3" key="1">
    <citation type="submission" date="2019-08" db="EMBL/GenBank/DDBJ databases">
        <title>Comparative genome analysis confer to the adaptation heavy metal polluted environment.</title>
        <authorList>
            <person name="Li Y."/>
        </authorList>
    </citation>
    <scope>NUCLEOTIDE SEQUENCE [LARGE SCALE GENOMIC DNA]</scope>
    <source>
        <strain evidence="3">P1</strain>
    </source>
</reference>
<evidence type="ECO:0000313" key="3">
    <source>
        <dbReference type="EMBL" id="QEM11849.1"/>
    </source>
</evidence>
<dbReference type="InterPro" id="IPR010502">
    <property type="entry name" value="Carb-bd_dom_fam9"/>
</dbReference>
<dbReference type="Pfam" id="PF06452">
    <property type="entry name" value="CBM9_1"/>
    <property type="match status" value="1"/>
</dbReference>
<proteinExistence type="predicted"/>
<dbReference type="Gene3D" id="2.60.40.1190">
    <property type="match status" value="1"/>
</dbReference>
<name>A0A5C1I1W6_9SPHI</name>
<dbReference type="SUPFAM" id="SSF49344">
    <property type="entry name" value="CBD9-like"/>
    <property type="match status" value="1"/>
</dbReference>
<dbReference type="OrthoDB" id="9786766at2"/>
<dbReference type="GO" id="GO:0004553">
    <property type="term" value="F:hydrolase activity, hydrolyzing O-glycosyl compounds"/>
    <property type="evidence" value="ECO:0007669"/>
    <property type="project" value="InterPro"/>
</dbReference>
<feature type="chain" id="PRO_5022749459" description="Carbohydrate-binding domain-containing protein" evidence="1">
    <location>
        <begin position="30"/>
        <end position="373"/>
    </location>
</feature>
<dbReference type="KEGG" id="mrub:DEO27_018035"/>
<dbReference type="EMBL" id="CP043450">
    <property type="protein sequence ID" value="QEM11849.1"/>
    <property type="molecule type" value="Genomic_DNA"/>
</dbReference>
<dbReference type="CDD" id="cd09620">
    <property type="entry name" value="CBM9_like_3"/>
    <property type="match status" value="1"/>
</dbReference>